<dbReference type="InterPro" id="IPR051906">
    <property type="entry name" value="TolC-like"/>
</dbReference>
<evidence type="ECO:0000256" key="1">
    <source>
        <dbReference type="ARBA" id="ARBA00004442"/>
    </source>
</evidence>
<dbReference type="GO" id="GO:0015288">
    <property type="term" value="F:porin activity"/>
    <property type="evidence" value="ECO:0007669"/>
    <property type="project" value="TreeGrafter"/>
</dbReference>
<name>A0A1Q8EK87_9PSED</name>
<reference evidence="8 9" key="1">
    <citation type="submission" date="2016-12" db="EMBL/GenBank/DDBJ databases">
        <authorList>
            <person name="Song W.-J."/>
            <person name="Kurnit D.M."/>
        </authorList>
    </citation>
    <scope>NUCLEOTIDE SEQUENCE [LARGE SCALE GENOMIC DNA]</scope>
    <source>
        <strain evidence="8 9">PCL1601</strain>
    </source>
</reference>
<keyword evidence="5" id="KW-0812">Transmembrane</keyword>
<dbReference type="Proteomes" id="UP000185578">
    <property type="component" value="Unassembled WGS sequence"/>
</dbReference>
<evidence type="ECO:0000256" key="4">
    <source>
        <dbReference type="ARBA" id="ARBA00022452"/>
    </source>
</evidence>
<dbReference type="PANTHER" id="PTHR30026">
    <property type="entry name" value="OUTER MEMBRANE PROTEIN TOLC"/>
    <property type="match status" value="1"/>
</dbReference>
<protein>
    <recommendedName>
        <fullName evidence="10">TolC family outer membrane protein</fullName>
    </recommendedName>
</protein>
<dbReference type="GO" id="GO:0015562">
    <property type="term" value="F:efflux transmembrane transporter activity"/>
    <property type="evidence" value="ECO:0007669"/>
    <property type="project" value="InterPro"/>
</dbReference>
<dbReference type="SUPFAM" id="SSF56954">
    <property type="entry name" value="Outer membrane efflux proteins (OEP)"/>
    <property type="match status" value="1"/>
</dbReference>
<dbReference type="GO" id="GO:0009279">
    <property type="term" value="C:cell outer membrane"/>
    <property type="evidence" value="ECO:0007669"/>
    <property type="project" value="UniProtKB-SubCell"/>
</dbReference>
<evidence type="ECO:0000313" key="8">
    <source>
        <dbReference type="EMBL" id="OLF52214.1"/>
    </source>
</evidence>
<dbReference type="AlphaFoldDB" id="A0A1Q8EK87"/>
<comment type="similarity">
    <text evidence="2">Belongs to the outer membrane factor (OMF) (TC 1.B.17) family.</text>
</comment>
<dbReference type="InterPro" id="IPR010130">
    <property type="entry name" value="T1SS_OMP_TolC"/>
</dbReference>
<gene>
    <name evidence="8" type="ORF">BTN82_26215</name>
</gene>
<evidence type="ECO:0000313" key="9">
    <source>
        <dbReference type="Proteomes" id="UP000185578"/>
    </source>
</evidence>
<organism evidence="8 9">
    <name type="scientific">Pseudomonas chlororaphis</name>
    <dbReference type="NCBI Taxonomy" id="587753"/>
    <lineage>
        <taxon>Bacteria</taxon>
        <taxon>Pseudomonadati</taxon>
        <taxon>Pseudomonadota</taxon>
        <taxon>Gammaproteobacteria</taxon>
        <taxon>Pseudomonadales</taxon>
        <taxon>Pseudomonadaceae</taxon>
        <taxon>Pseudomonas</taxon>
    </lineage>
</organism>
<evidence type="ECO:0000256" key="3">
    <source>
        <dbReference type="ARBA" id="ARBA00022448"/>
    </source>
</evidence>
<dbReference type="Pfam" id="PF02321">
    <property type="entry name" value="OEP"/>
    <property type="match status" value="2"/>
</dbReference>
<accession>A0A1Q8EK87</accession>
<keyword evidence="3" id="KW-0813">Transport</keyword>
<evidence type="ECO:0000256" key="2">
    <source>
        <dbReference type="ARBA" id="ARBA00007613"/>
    </source>
</evidence>
<evidence type="ECO:0000256" key="6">
    <source>
        <dbReference type="ARBA" id="ARBA00023136"/>
    </source>
</evidence>
<comment type="caution">
    <text evidence="8">The sequence shown here is derived from an EMBL/GenBank/DDBJ whole genome shotgun (WGS) entry which is preliminary data.</text>
</comment>
<dbReference type="PANTHER" id="PTHR30026:SF22">
    <property type="entry name" value="OUTER MEMBRANE EFFLUX PROTEIN"/>
    <property type="match status" value="1"/>
</dbReference>
<dbReference type="InterPro" id="IPR003423">
    <property type="entry name" value="OMP_efflux"/>
</dbReference>
<dbReference type="NCBIfam" id="TIGR01844">
    <property type="entry name" value="type_I_sec_TolC"/>
    <property type="match status" value="1"/>
</dbReference>
<evidence type="ECO:0000256" key="5">
    <source>
        <dbReference type="ARBA" id="ARBA00022692"/>
    </source>
</evidence>
<sequence>MTALIKAGQFLPPPAARLGMDDRAPVNTDRPDLATAIHMAIASYPDIKRAHEGVNEQLQYVEVARAGYLPKINGGVKSGYQSATPGGNSAQVFDLTASQMLYDFGKVASAVETSQAGVAERQAEVRLSTERVTLNTTQAFLDSQYYQRAVLIAREQIESLEKVSALARQRFDMGASTRSDYIQTASRIEAAKVAELQHQANLARALATLASLTGNASVTAVADRFPGALEQSCQRQDANMQDNPEVISAQARVDRAQTGVKAAKAAGLPTFSLEPTFTQQLDDNSRTDQDRSRYSVFLNASMPIYQGGAIQSGKAASERALASAQAGLDTARLNARQELQQAKSQVLKLHSSLGAQSLRERAINETRELYRKQYLELGTRPLLDLLNAEQEAYLARIEQQSTLNTLRRLQINCLYSAGHLSRSFGAAGNDNYPERLP</sequence>
<dbReference type="Gene3D" id="1.20.1600.10">
    <property type="entry name" value="Outer membrane efflux proteins (OEP)"/>
    <property type="match status" value="1"/>
</dbReference>
<keyword evidence="6" id="KW-0472">Membrane</keyword>
<evidence type="ECO:0008006" key="10">
    <source>
        <dbReference type="Google" id="ProtNLM"/>
    </source>
</evidence>
<evidence type="ECO:0000256" key="7">
    <source>
        <dbReference type="ARBA" id="ARBA00023237"/>
    </source>
</evidence>
<keyword evidence="7" id="KW-0998">Cell outer membrane</keyword>
<dbReference type="EMBL" id="MSCT01000020">
    <property type="protein sequence ID" value="OLF52214.1"/>
    <property type="molecule type" value="Genomic_DNA"/>
</dbReference>
<keyword evidence="4" id="KW-1134">Transmembrane beta strand</keyword>
<dbReference type="GO" id="GO:1990281">
    <property type="term" value="C:efflux pump complex"/>
    <property type="evidence" value="ECO:0007669"/>
    <property type="project" value="TreeGrafter"/>
</dbReference>
<comment type="subcellular location">
    <subcellularLocation>
        <location evidence="1">Cell outer membrane</location>
    </subcellularLocation>
</comment>
<proteinExistence type="inferred from homology"/>